<dbReference type="Proteomes" id="UP001153069">
    <property type="component" value="Unassembled WGS sequence"/>
</dbReference>
<sequence>MIVLICLYSAIAFISVHIVFAGIAWARAPSWTKAKTRDSSGRTIYEIVGRMDQKQEAPRDLWDSIRNCFDVVTQVTHKFNNPTEEAGHVLWPRMLFSYIIVVLHRTLLATRLSDDSLDRIMAANGNNDKVHPVDRTELEGLLERAKFANWAYPFHKDYQNLEECLRREGFLLIQHDPITSPGKVAHYIAIHQTQKRLLIVPRGSCGLSDLLTDAAGNTMGQDLTTTATTTHKNDTPVIKGLEKIWSHEGCLTAANQLSKDCIELVQRLVTREGYNLEIVGHSLGAAVATLMGAIFLNKIPALQNPNKFHIWAYAPPPCLNQEASDAIDPYISTIVWNDDVVPTLSVDNYVFTCRILAHMNEQEQAYRGKKLALFGALVAAATTTLGFRKAPMAISDDRLDEMVHYALEYTESLHSERQNDNDSSNGKTVPQIHVPGQVIYLWERRHWNMPTGEINAVKAQGSTFLHLHLVIPTKDSLPNHFMDSYERGMQQLLQQMGDETEHRRSIFLWEQIPKSVLES</sequence>
<evidence type="ECO:0000256" key="9">
    <source>
        <dbReference type="ARBA" id="ARBA00022963"/>
    </source>
</evidence>
<dbReference type="PANTHER" id="PTHR45792">
    <property type="entry name" value="DIACYLGLYCEROL LIPASE HOMOLOG-RELATED"/>
    <property type="match status" value="1"/>
</dbReference>
<dbReference type="EC" id="3.1.1.116" evidence="14"/>
<dbReference type="EMBL" id="CAICTM010000504">
    <property type="protein sequence ID" value="CAB9511819.1"/>
    <property type="molecule type" value="Genomic_DNA"/>
</dbReference>
<keyword evidence="8" id="KW-0106">Calcium</keyword>
<dbReference type="SUPFAM" id="SSF53474">
    <property type="entry name" value="alpha/beta-Hydrolases"/>
    <property type="match status" value="1"/>
</dbReference>
<evidence type="ECO:0000256" key="2">
    <source>
        <dbReference type="ARBA" id="ARBA00004651"/>
    </source>
</evidence>
<evidence type="ECO:0000256" key="6">
    <source>
        <dbReference type="ARBA" id="ARBA00022723"/>
    </source>
</evidence>
<dbReference type="GO" id="GO:0016042">
    <property type="term" value="P:lipid catabolic process"/>
    <property type="evidence" value="ECO:0007669"/>
    <property type="project" value="UniProtKB-KW"/>
</dbReference>
<dbReference type="Pfam" id="PF01764">
    <property type="entry name" value="Lipase_3"/>
    <property type="match status" value="1"/>
</dbReference>
<gene>
    <name evidence="16" type="ORF">SEMRO_505_G156080.1</name>
</gene>
<reference evidence="16" key="1">
    <citation type="submission" date="2020-06" db="EMBL/GenBank/DDBJ databases">
        <authorList>
            <consortium name="Plant Systems Biology data submission"/>
        </authorList>
    </citation>
    <scope>NUCLEOTIDE SEQUENCE</scope>
    <source>
        <strain evidence="16">D6</strain>
    </source>
</reference>
<dbReference type="GO" id="GO:0046872">
    <property type="term" value="F:metal ion binding"/>
    <property type="evidence" value="ECO:0007669"/>
    <property type="project" value="UniProtKB-KW"/>
</dbReference>
<keyword evidence="9" id="KW-0442">Lipid degradation</keyword>
<evidence type="ECO:0000256" key="4">
    <source>
        <dbReference type="ARBA" id="ARBA00022553"/>
    </source>
</evidence>
<proteinExistence type="predicted"/>
<accession>A0A9N8E4X4</accession>
<dbReference type="Gene3D" id="3.40.50.1820">
    <property type="entry name" value="alpha/beta hydrolase"/>
    <property type="match status" value="1"/>
</dbReference>
<dbReference type="InterPro" id="IPR002921">
    <property type="entry name" value="Fungal_lipase-type"/>
</dbReference>
<evidence type="ECO:0000256" key="10">
    <source>
        <dbReference type="ARBA" id="ARBA00022989"/>
    </source>
</evidence>
<dbReference type="PANTHER" id="PTHR45792:SF8">
    <property type="entry name" value="DIACYLGLYCEROL LIPASE-ALPHA"/>
    <property type="match status" value="1"/>
</dbReference>
<protein>
    <recommendedName>
        <fullName evidence="14">sn-1-specific diacylglycerol lipase</fullName>
        <ecNumber evidence="14">3.1.1.116</ecNumber>
    </recommendedName>
</protein>
<evidence type="ECO:0000256" key="14">
    <source>
        <dbReference type="ARBA" id="ARBA00026104"/>
    </source>
</evidence>
<keyword evidence="5" id="KW-0812">Transmembrane</keyword>
<dbReference type="AlphaFoldDB" id="A0A9N8E4X4"/>
<evidence type="ECO:0000256" key="8">
    <source>
        <dbReference type="ARBA" id="ARBA00022837"/>
    </source>
</evidence>
<comment type="caution">
    <text evidence="16">The sequence shown here is derived from an EMBL/GenBank/DDBJ whole genome shotgun (WGS) entry which is preliminary data.</text>
</comment>
<evidence type="ECO:0000259" key="15">
    <source>
        <dbReference type="Pfam" id="PF01764"/>
    </source>
</evidence>
<dbReference type="InterPro" id="IPR029058">
    <property type="entry name" value="AB_hydrolase_fold"/>
</dbReference>
<keyword evidence="10" id="KW-1133">Transmembrane helix</keyword>
<keyword evidence="4" id="KW-0597">Phosphoprotein</keyword>
<evidence type="ECO:0000256" key="1">
    <source>
        <dbReference type="ARBA" id="ARBA00001913"/>
    </source>
</evidence>
<name>A0A9N8E4X4_9STRA</name>
<dbReference type="InterPro" id="IPR052214">
    <property type="entry name" value="DAG_Lipase-Related"/>
</dbReference>
<keyword evidence="6" id="KW-0479">Metal-binding</keyword>
<keyword evidence="11" id="KW-0443">Lipid metabolism</keyword>
<keyword evidence="17" id="KW-1185">Reference proteome</keyword>
<comment type="catalytic activity">
    <reaction evidence="13">
        <text>a 1,2-diacyl-sn-glycerol + H2O = a 2-acylglycerol + a fatty acid + H(+)</text>
        <dbReference type="Rhea" id="RHEA:33275"/>
        <dbReference type="ChEBI" id="CHEBI:15377"/>
        <dbReference type="ChEBI" id="CHEBI:15378"/>
        <dbReference type="ChEBI" id="CHEBI:17389"/>
        <dbReference type="ChEBI" id="CHEBI:17815"/>
        <dbReference type="ChEBI" id="CHEBI:28868"/>
        <dbReference type="EC" id="3.1.1.116"/>
    </reaction>
    <physiologicalReaction direction="left-to-right" evidence="13">
        <dbReference type="Rhea" id="RHEA:33276"/>
    </physiologicalReaction>
</comment>
<comment type="subcellular location">
    <subcellularLocation>
        <location evidence="2">Cell membrane</location>
        <topology evidence="2">Multi-pass membrane protein</topology>
    </subcellularLocation>
</comment>
<comment type="cofactor">
    <cofactor evidence="1">
        <name>Ca(2+)</name>
        <dbReference type="ChEBI" id="CHEBI:29108"/>
    </cofactor>
</comment>
<evidence type="ECO:0000313" key="17">
    <source>
        <dbReference type="Proteomes" id="UP001153069"/>
    </source>
</evidence>
<dbReference type="OrthoDB" id="70570at2759"/>
<evidence type="ECO:0000313" key="16">
    <source>
        <dbReference type="EMBL" id="CAB9511819.1"/>
    </source>
</evidence>
<keyword evidence="3" id="KW-1003">Cell membrane</keyword>
<evidence type="ECO:0000256" key="12">
    <source>
        <dbReference type="ARBA" id="ARBA00023136"/>
    </source>
</evidence>
<dbReference type="CDD" id="cd00519">
    <property type="entry name" value="Lipase_3"/>
    <property type="match status" value="1"/>
</dbReference>
<keyword evidence="7" id="KW-0378">Hydrolase</keyword>
<evidence type="ECO:0000256" key="7">
    <source>
        <dbReference type="ARBA" id="ARBA00022801"/>
    </source>
</evidence>
<evidence type="ECO:0000256" key="5">
    <source>
        <dbReference type="ARBA" id="ARBA00022692"/>
    </source>
</evidence>
<keyword evidence="12" id="KW-0472">Membrane</keyword>
<evidence type="ECO:0000256" key="13">
    <source>
        <dbReference type="ARBA" id="ARBA00024531"/>
    </source>
</evidence>
<evidence type="ECO:0000256" key="11">
    <source>
        <dbReference type="ARBA" id="ARBA00023098"/>
    </source>
</evidence>
<evidence type="ECO:0000256" key="3">
    <source>
        <dbReference type="ARBA" id="ARBA00022475"/>
    </source>
</evidence>
<feature type="domain" description="Fungal lipase-type" evidence="15">
    <location>
        <begin position="219"/>
        <end position="347"/>
    </location>
</feature>
<organism evidence="16 17">
    <name type="scientific">Seminavis robusta</name>
    <dbReference type="NCBI Taxonomy" id="568900"/>
    <lineage>
        <taxon>Eukaryota</taxon>
        <taxon>Sar</taxon>
        <taxon>Stramenopiles</taxon>
        <taxon>Ochrophyta</taxon>
        <taxon>Bacillariophyta</taxon>
        <taxon>Bacillariophyceae</taxon>
        <taxon>Bacillariophycidae</taxon>
        <taxon>Naviculales</taxon>
        <taxon>Naviculaceae</taxon>
        <taxon>Seminavis</taxon>
    </lineage>
</organism>
<dbReference type="GO" id="GO:0005886">
    <property type="term" value="C:plasma membrane"/>
    <property type="evidence" value="ECO:0007669"/>
    <property type="project" value="UniProtKB-SubCell"/>
</dbReference>
<dbReference type="GO" id="GO:0016298">
    <property type="term" value="F:lipase activity"/>
    <property type="evidence" value="ECO:0007669"/>
    <property type="project" value="TreeGrafter"/>
</dbReference>